<dbReference type="InParanoid" id="K5VC96"/>
<name>K5VC96_PHACS</name>
<dbReference type="EMBL" id="JH930798">
    <property type="protein sequence ID" value="EKM48713.1"/>
    <property type="molecule type" value="Genomic_DNA"/>
</dbReference>
<dbReference type="HOGENOM" id="CLU_3112055_0_0_1"/>
<dbReference type="Proteomes" id="UP000008370">
    <property type="component" value="Unassembled WGS sequence"/>
</dbReference>
<proteinExistence type="predicted"/>
<feature type="non-terminal residue" evidence="1">
    <location>
        <position position="51"/>
    </location>
</feature>
<organism evidence="1 2">
    <name type="scientific">Phanerochaete carnosa (strain HHB-10118-sp)</name>
    <name type="common">White-rot fungus</name>
    <name type="synonym">Peniophora carnosa</name>
    <dbReference type="NCBI Taxonomy" id="650164"/>
    <lineage>
        <taxon>Eukaryota</taxon>
        <taxon>Fungi</taxon>
        <taxon>Dikarya</taxon>
        <taxon>Basidiomycota</taxon>
        <taxon>Agaricomycotina</taxon>
        <taxon>Agaricomycetes</taxon>
        <taxon>Polyporales</taxon>
        <taxon>Phanerochaetaceae</taxon>
        <taxon>Phanerochaete</taxon>
    </lineage>
</organism>
<evidence type="ECO:0000313" key="2">
    <source>
        <dbReference type="Proteomes" id="UP000008370"/>
    </source>
</evidence>
<sequence>MGPASCMLGYLCHAIAYLGASDDSLLANDEREYANSSIHTAIIGRRALGAC</sequence>
<dbReference type="GeneID" id="18919320"/>
<dbReference type="AlphaFoldDB" id="K5VC96"/>
<gene>
    <name evidence="1" type="ORF">PHACADRAFT_266196</name>
</gene>
<accession>K5VC96</accession>
<dbReference type="RefSeq" id="XP_007402737.1">
    <property type="nucleotide sequence ID" value="XM_007402675.1"/>
</dbReference>
<evidence type="ECO:0000313" key="1">
    <source>
        <dbReference type="EMBL" id="EKM48713.1"/>
    </source>
</evidence>
<dbReference type="KEGG" id="pco:PHACADRAFT_266196"/>
<reference evidence="1 2" key="1">
    <citation type="journal article" date="2012" name="BMC Genomics">
        <title>Comparative genomics of the white-rot fungi, Phanerochaete carnosa and P. chrysosporium, to elucidate the genetic basis of the distinct wood types they colonize.</title>
        <authorList>
            <person name="Suzuki H."/>
            <person name="MacDonald J."/>
            <person name="Syed K."/>
            <person name="Salamov A."/>
            <person name="Hori C."/>
            <person name="Aerts A."/>
            <person name="Henrissat B."/>
            <person name="Wiebenga A."/>
            <person name="vanKuyk P.A."/>
            <person name="Barry K."/>
            <person name="Lindquist E."/>
            <person name="LaButti K."/>
            <person name="Lapidus A."/>
            <person name="Lucas S."/>
            <person name="Coutinho P."/>
            <person name="Gong Y."/>
            <person name="Samejima M."/>
            <person name="Mahadevan R."/>
            <person name="Abou-Zaid M."/>
            <person name="de Vries R.P."/>
            <person name="Igarashi K."/>
            <person name="Yadav J.S."/>
            <person name="Grigoriev I.V."/>
            <person name="Master E.R."/>
        </authorList>
    </citation>
    <scope>NUCLEOTIDE SEQUENCE [LARGE SCALE GENOMIC DNA]</scope>
    <source>
        <strain evidence="1 2">HHB-10118-sp</strain>
    </source>
</reference>
<protein>
    <submittedName>
        <fullName evidence="1">Uncharacterized protein</fullName>
    </submittedName>
</protein>
<keyword evidence="2" id="KW-1185">Reference proteome</keyword>